<dbReference type="InterPro" id="IPR000719">
    <property type="entry name" value="Prot_kinase_dom"/>
</dbReference>
<evidence type="ECO:0000256" key="6">
    <source>
        <dbReference type="ARBA" id="ARBA00022840"/>
    </source>
</evidence>
<comment type="similarity">
    <text evidence="1">Belongs to the protein kinase superfamily. STE Ser/Thr protein kinase family. MAP kinase kinase kinase subfamily.</text>
</comment>
<keyword evidence="5" id="KW-0418">Kinase</keyword>
<dbReference type="InterPro" id="IPR050538">
    <property type="entry name" value="MAP_kinase_kinase_kinase"/>
</dbReference>
<evidence type="ECO:0000313" key="9">
    <source>
        <dbReference type="Proteomes" id="UP000814243"/>
    </source>
</evidence>
<comment type="caution">
    <text evidence="8">The sequence shown here is derived from an EMBL/GenBank/DDBJ whole genome shotgun (WGS) entry which is preliminary data.</text>
</comment>
<keyword evidence="3" id="KW-0808">Transferase</keyword>
<accession>A0A922MHZ1</accession>
<evidence type="ECO:0000256" key="4">
    <source>
        <dbReference type="ARBA" id="ARBA00022741"/>
    </source>
</evidence>
<sequence length="213" mass="23340">MKELSVGAGDRRALQRAANELRVLEGVLHPHLVRYYGCELHRVNVAAPRRICSVNVVECNWVLCVQEEMLLFMELCVEGSLEALVATSGALAEHTVRRYTKQLLAAVRELHARNIAHRDIKSGNIFLTNEGHCLKLGDFGCAVKIRANTTAPGELQGFVGTQAYMAPEVFMKSSGHGRAADIWSLGCVVTEMASGKVKSDENECNCEPGFLIS</sequence>
<evidence type="ECO:0000256" key="2">
    <source>
        <dbReference type="ARBA" id="ARBA00022527"/>
    </source>
</evidence>
<evidence type="ECO:0000256" key="3">
    <source>
        <dbReference type="ARBA" id="ARBA00022679"/>
    </source>
</evidence>
<protein>
    <recommendedName>
        <fullName evidence="7">Protein kinase domain-containing protein</fullName>
    </recommendedName>
</protein>
<evidence type="ECO:0000256" key="1">
    <source>
        <dbReference type="ARBA" id="ARBA00006529"/>
    </source>
</evidence>
<dbReference type="EMBL" id="JACEFF010000451">
    <property type="protein sequence ID" value="KAH9637079.1"/>
    <property type="molecule type" value="Genomic_DNA"/>
</dbReference>
<keyword evidence="2" id="KW-0723">Serine/threonine-protein kinase</keyword>
<dbReference type="InterPro" id="IPR008271">
    <property type="entry name" value="Ser/Thr_kinase_AS"/>
</dbReference>
<feature type="domain" description="Protein kinase" evidence="7">
    <location>
        <begin position="1"/>
        <end position="213"/>
    </location>
</feature>
<dbReference type="Proteomes" id="UP000814243">
    <property type="component" value="Unassembled WGS sequence"/>
</dbReference>
<evidence type="ECO:0000256" key="5">
    <source>
        <dbReference type="ARBA" id="ARBA00022777"/>
    </source>
</evidence>
<dbReference type="PROSITE" id="PS50011">
    <property type="entry name" value="PROTEIN_KINASE_DOM"/>
    <property type="match status" value="1"/>
</dbReference>
<dbReference type="SUPFAM" id="SSF56112">
    <property type="entry name" value="Protein kinase-like (PK-like)"/>
    <property type="match status" value="1"/>
</dbReference>
<dbReference type="SMART" id="SM00220">
    <property type="entry name" value="S_TKc"/>
    <property type="match status" value="1"/>
</dbReference>
<dbReference type="GO" id="GO:0005524">
    <property type="term" value="F:ATP binding"/>
    <property type="evidence" value="ECO:0007669"/>
    <property type="project" value="UniProtKB-KW"/>
</dbReference>
<evidence type="ECO:0000259" key="7">
    <source>
        <dbReference type="PROSITE" id="PS50011"/>
    </source>
</evidence>
<dbReference type="PROSITE" id="PS00108">
    <property type="entry name" value="PROTEIN_KINASE_ST"/>
    <property type="match status" value="1"/>
</dbReference>
<dbReference type="PANTHER" id="PTHR48016">
    <property type="entry name" value="MAP KINASE KINASE KINASE SSK2-RELATED-RELATED"/>
    <property type="match status" value="1"/>
</dbReference>
<dbReference type="Pfam" id="PF00069">
    <property type="entry name" value="Pkinase"/>
    <property type="match status" value="1"/>
</dbReference>
<evidence type="ECO:0000313" key="8">
    <source>
        <dbReference type="EMBL" id="KAH9637079.1"/>
    </source>
</evidence>
<proteinExistence type="inferred from homology"/>
<dbReference type="GO" id="GO:0004674">
    <property type="term" value="F:protein serine/threonine kinase activity"/>
    <property type="evidence" value="ECO:0007669"/>
    <property type="project" value="UniProtKB-KW"/>
</dbReference>
<organism evidence="8 9">
    <name type="scientific">Spodoptera exigua</name>
    <name type="common">Beet armyworm</name>
    <name type="synonym">Noctua fulgens</name>
    <dbReference type="NCBI Taxonomy" id="7107"/>
    <lineage>
        <taxon>Eukaryota</taxon>
        <taxon>Metazoa</taxon>
        <taxon>Ecdysozoa</taxon>
        <taxon>Arthropoda</taxon>
        <taxon>Hexapoda</taxon>
        <taxon>Insecta</taxon>
        <taxon>Pterygota</taxon>
        <taxon>Neoptera</taxon>
        <taxon>Endopterygota</taxon>
        <taxon>Lepidoptera</taxon>
        <taxon>Glossata</taxon>
        <taxon>Ditrysia</taxon>
        <taxon>Noctuoidea</taxon>
        <taxon>Noctuidae</taxon>
        <taxon>Amphipyrinae</taxon>
        <taxon>Spodoptera</taxon>
    </lineage>
</organism>
<dbReference type="PANTHER" id="PTHR48016:SF32">
    <property type="entry name" value="MITOGEN-ACTIVATED PROTEIN KINASE KINASE KINASE 4"/>
    <property type="match status" value="1"/>
</dbReference>
<gene>
    <name evidence="8" type="ORF">HF086_013895</name>
</gene>
<keyword evidence="4" id="KW-0547">Nucleotide-binding</keyword>
<dbReference type="GO" id="GO:0035556">
    <property type="term" value="P:intracellular signal transduction"/>
    <property type="evidence" value="ECO:0007669"/>
    <property type="project" value="UniProtKB-ARBA"/>
</dbReference>
<reference evidence="8" key="1">
    <citation type="journal article" date="2021" name="G3 (Bethesda)">
        <title>Genome and transcriptome analysis of the beet armyworm Spodoptera exigua reveals targets for pest control. .</title>
        <authorList>
            <person name="Simon S."/>
            <person name="Breeschoten T."/>
            <person name="Jansen H.J."/>
            <person name="Dirks R.P."/>
            <person name="Schranz M.E."/>
            <person name="Ros V.I.D."/>
        </authorList>
    </citation>
    <scope>NUCLEOTIDE SEQUENCE</scope>
    <source>
        <strain evidence="8">TB_SE_WUR_2020</strain>
    </source>
</reference>
<dbReference type="AlphaFoldDB" id="A0A922MHZ1"/>
<keyword evidence="6" id="KW-0067">ATP-binding</keyword>
<dbReference type="Gene3D" id="1.10.510.10">
    <property type="entry name" value="Transferase(Phosphotransferase) domain 1"/>
    <property type="match status" value="1"/>
</dbReference>
<dbReference type="InterPro" id="IPR011009">
    <property type="entry name" value="Kinase-like_dom_sf"/>
</dbReference>
<name>A0A922MHZ1_SPOEX</name>